<protein>
    <recommendedName>
        <fullName evidence="4">Transmembrane protein</fullName>
    </recommendedName>
</protein>
<dbReference type="AlphaFoldDB" id="A0AAD4RDX4"/>
<keyword evidence="3" id="KW-1185">Reference proteome</keyword>
<evidence type="ECO:0008006" key="4">
    <source>
        <dbReference type="Google" id="ProtNLM"/>
    </source>
</evidence>
<accession>A0AAD4RDX4</accession>
<sequence>MHTSRLLQATHKFFKQRDFIFPDNKEFRKGYAKLILRSACFVYGYAIYLYFFIYPNPAVMFDVDRIRKPQFREWLDSNGYREYNPSVDREIKEYKYSLKHLKESEARRHSEAPYFRD</sequence>
<proteinExistence type="predicted"/>
<dbReference type="EMBL" id="JAKKPZ010000001">
    <property type="protein sequence ID" value="KAI1729291.1"/>
    <property type="molecule type" value="Genomic_DNA"/>
</dbReference>
<name>A0AAD4RDX4_9BILA</name>
<evidence type="ECO:0000313" key="3">
    <source>
        <dbReference type="Proteomes" id="UP001201812"/>
    </source>
</evidence>
<comment type="caution">
    <text evidence="2">The sequence shown here is derived from an EMBL/GenBank/DDBJ whole genome shotgun (WGS) entry which is preliminary data.</text>
</comment>
<organism evidence="2 3">
    <name type="scientific">Ditylenchus destructor</name>
    <dbReference type="NCBI Taxonomy" id="166010"/>
    <lineage>
        <taxon>Eukaryota</taxon>
        <taxon>Metazoa</taxon>
        <taxon>Ecdysozoa</taxon>
        <taxon>Nematoda</taxon>
        <taxon>Chromadorea</taxon>
        <taxon>Rhabditida</taxon>
        <taxon>Tylenchina</taxon>
        <taxon>Tylenchomorpha</taxon>
        <taxon>Sphaerularioidea</taxon>
        <taxon>Anguinidae</taxon>
        <taxon>Anguininae</taxon>
        <taxon>Ditylenchus</taxon>
    </lineage>
</organism>
<feature type="transmembrane region" description="Helical" evidence="1">
    <location>
        <begin position="34"/>
        <end position="53"/>
    </location>
</feature>
<gene>
    <name evidence="2" type="ORF">DdX_01523</name>
</gene>
<reference evidence="2" key="1">
    <citation type="submission" date="2022-01" db="EMBL/GenBank/DDBJ databases">
        <title>Genome Sequence Resource for Two Populations of Ditylenchus destructor, the Migratory Endoparasitic Phytonematode.</title>
        <authorList>
            <person name="Zhang H."/>
            <person name="Lin R."/>
            <person name="Xie B."/>
        </authorList>
    </citation>
    <scope>NUCLEOTIDE SEQUENCE</scope>
    <source>
        <strain evidence="2">BazhouSP</strain>
    </source>
</reference>
<evidence type="ECO:0000313" key="2">
    <source>
        <dbReference type="EMBL" id="KAI1729291.1"/>
    </source>
</evidence>
<keyword evidence="1" id="KW-0812">Transmembrane</keyword>
<keyword evidence="1" id="KW-0472">Membrane</keyword>
<dbReference type="Proteomes" id="UP001201812">
    <property type="component" value="Unassembled WGS sequence"/>
</dbReference>
<keyword evidence="1" id="KW-1133">Transmembrane helix</keyword>
<evidence type="ECO:0000256" key="1">
    <source>
        <dbReference type="SAM" id="Phobius"/>
    </source>
</evidence>